<organism evidence="2 3">
    <name type="scientific">Orbilia blumenaviensis</name>
    <dbReference type="NCBI Taxonomy" id="1796055"/>
    <lineage>
        <taxon>Eukaryota</taxon>
        <taxon>Fungi</taxon>
        <taxon>Dikarya</taxon>
        <taxon>Ascomycota</taxon>
        <taxon>Pezizomycotina</taxon>
        <taxon>Orbiliomycetes</taxon>
        <taxon>Orbiliales</taxon>
        <taxon>Orbiliaceae</taxon>
        <taxon>Orbilia</taxon>
    </lineage>
</organism>
<feature type="region of interest" description="Disordered" evidence="1">
    <location>
        <begin position="86"/>
        <end position="158"/>
    </location>
</feature>
<feature type="compositionally biased region" description="Basic and acidic residues" evidence="1">
    <location>
        <begin position="97"/>
        <end position="116"/>
    </location>
</feature>
<feature type="compositionally biased region" description="Acidic residues" evidence="1">
    <location>
        <begin position="144"/>
        <end position="158"/>
    </location>
</feature>
<protein>
    <submittedName>
        <fullName evidence="2">Uncharacterized protein</fullName>
    </submittedName>
</protein>
<accession>A0AAV9TXG5</accession>
<feature type="compositionally biased region" description="Acidic residues" evidence="1">
    <location>
        <begin position="121"/>
        <end position="134"/>
    </location>
</feature>
<evidence type="ECO:0000313" key="2">
    <source>
        <dbReference type="EMBL" id="KAK6329623.1"/>
    </source>
</evidence>
<evidence type="ECO:0000256" key="1">
    <source>
        <dbReference type="SAM" id="MobiDB-lite"/>
    </source>
</evidence>
<gene>
    <name evidence="2" type="ORF">TWF730_006171</name>
</gene>
<dbReference type="Proteomes" id="UP001373714">
    <property type="component" value="Unassembled WGS sequence"/>
</dbReference>
<keyword evidence="3" id="KW-1185">Reference proteome</keyword>
<dbReference type="EMBL" id="JAVHNS010000022">
    <property type="protein sequence ID" value="KAK6329623.1"/>
    <property type="molecule type" value="Genomic_DNA"/>
</dbReference>
<evidence type="ECO:0000313" key="3">
    <source>
        <dbReference type="Proteomes" id="UP001373714"/>
    </source>
</evidence>
<proteinExistence type="predicted"/>
<sequence length="158" mass="17689">MASGEIQSGGLETDGTKSMVDFEAQMHKIRNCATGIEKNYVHQVDQLGAWKTHGWGEMMEYIIMRLRETHGKDAKGLRTQKEFMSAVPGGVRKRRAVEKEAKMSKASAPDKRKEGHVVIIEELDAMEITDEDYQDRDNGGYASQDEESEGDPNLGEEP</sequence>
<name>A0AAV9TXG5_9PEZI</name>
<comment type="caution">
    <text evidence="2">The sequence shown here is derived from an EMBL/GenBank/DDBJ whole genome shotgun (WGS) entry which is preliminary data.</text>
</comment>
<reference evidence="2 3" key="1">
    <citation type="submission" date="2019-10" db="EMBL/GenBank/DDBJ databases">
        <authorList>
            <person name="Palmer J.M."/>
        </authorList>
    </citation>
    <scope>NUCLEOTIDE SEQUENCE [LARGE SCALE GENOMIC DNA]</scope>
    <source>
        <strain evidence="2 3">TWF730</strain>
    </source>
</reference>
<dbReference type="AlphaFoldDB" id="A0AAV9TXG5"/>